<evidence type="ECO:0000313" key="1">
    <source>
        <dbReference type="EMBL" id="MEN3068911.1"/>
    </source>
</evidence>
<protein>
    <submittedName>
        <fullName evidence="1">Uncharacterized protein</fullName>
    </submittedName>
</protein>
<gene>
    <name evidence="1" type="ORF">ABDB84_10510</name>
</gene>
<organism evidence="1 2">
    <name type="scientific">Uliginosibacterium sediminicola</name>
    <dbReference type="NCBI Taxonomy" id="2024550"/>
    <lineage>
        <taxon>Bacteria</taxon>
        <taxon>Pseudomonadati</taxon>
        <taxon>Pseudomonadota</taxon>
        <taxon>Betaproteobacteria</taxon>
        <taxon>Rhodocyclales</taxon>
        <taxon>Zoogloeaceae</taxon>
        <taxon>Uliginosibacterium</taxon>
    </lineage>
</organism>
<keyword evidence="2" id="KW-1185">Reference proteome</keyword>
<evidence type="ECO:0000313" key="2">
    <source>
        <dbReference type="Proteomes" id="UP001410394"/>
    </source>
</evidence>
<proteinExistence type="predicted"/>
<dbReference type="RefSeq" id="WP_345919682.1">
    <property type="nucleotide sequence ID" value="NZ_JBDIVE010000005.1"/>
</dbReference>
<name>A0ABU9YYY1_9RHOO</name>
<dbReference type="Proteomes" id="UP001410394">
    <property type="component" value="Unassembled WGS sequence"/>
</dbReference>
<dbReference type="EMBL" id="JBDIVE010000005">
    <property type="protein sequence ID" value="MEN3068911.1"/>
    <property type="molecule type" value="Genomic_DNA"/>
</dbReference>
<reference evidence="1 2" key="1">
    <citation type="journal article" date="2018" name="Int. J. Syst. Evol. Microbiol.">
        <title>Uliginosibacterium sediminicola sp. nov., isolated from freshwater sediment.</title>
        <authorList>
            <person name="Hwang W.M."/>
            <person name="Kim S.M."/>
            <person name="Kang K."/>
            <person name="Ahn T.Y."/>
        </authorList>
    </citation>
    <scope>NUCLEOTIDE SEQUENCE [LARGE SCALE GENOMIC DNA]</scope>
    <source>
        <strain evidence="1 2">M1-21</strain>
    </source>
</reference>
<comment type="caution">
    <text evidence="1">The sequence shown here is derived from an EMBL/GenBank/DDBJ whole genome shotgun (WGS) entry which is preliminary data.</text>
</comment>
<accession>A0ABU9YYY1</accession>
<sequence>MSSEEMSPATRSKDIPRAWIETPIVTGDTAKVVVYPGGEKHDKPPASSLGRNLFYLKRDPMRGWRITNVLIHDYWPDIPNDPHSCEYGFANRAPTPEQEKDVPKHCK</sequence>